<dbReference type="Pfam" id="PF02163">
    <property type="entry name" value="Peptidase_M50"/>
    <property type="match status" value="2"/>
</dbReference>
<evidence type="ECO:0000256" key="5">
    <source>
        <dbReference type="ARBA" id="ARBA00022692"/>
    </source>
</evidence>
<dbReference type="PANTHER" id="PTHR39188:SF3">
    <property type="entry name" value="STAGE IV SPORULATION PROTEIN FB"/>
    <property type="match status" value="1"/>
</dbReference>
<dbReference type="PROSITE" id="PS51371">
    <property type="entry name" value="CBS"/>
    <property type="match status" value="1"/>
</dbReference>
<organism evidence="19 20">
    <name type="scientific">Palleronia pontilimi</name>
    <dbReference type="NCBI Taxonomy" id="1964209"/>
    <lineage>
        <taxon>Bacteria</taxon>
        <taxon>Pseudomonadati</taxon>
        <taxon>Pseudomonadota</taxon>
        <taxon>Alphaproteobacteria</taxon>
        <taxon>Rhodobacterales</taxon>
        <taxon>Roseobacteraceae</taxon>
        <taxon>Palleronia</taxon>
    </lineage>
</organism>
<evidence type="ECO:0000256" key="15">
    <source>
        <dbReference type="PIRSR" id="PIRSR006404-1"/>
    </source>
</evidence>
<evidence type="ECO:0000256" key="1">
    <source>
        <dbReference type="ARBA" id="ARBA00004651"/>
    </source>
</evidence>
<proteinExistence type="inferred from homology"/>
<evidence type="ECO:0000256" key="13">
    <source>
        <dbReference type="ARBA" id="ARBA00023136"/>
    </source>
</evidence>
<keyword evidence="5 14" id="KW-0812">Transmembrane</keyword>
<evidence type="ECO:0000256" key="16">
    <source>
        <dbReference type="PIRSR" id="PIRSR006404-2"/>
    </source>
</evidence>
<evidence type="ECO:0000256" key="14">
    <source>
        <dbReference type="PIRNR" id="PIRNR006404"/>
    </source>
</evidence>
<evidence type="ECO:0000256" key="7">
    <source>
        <dbReference type="ARBA" id="ARBA00022737"/>
    </source>
</evidence>
<evidence type="ECO:0000256" key="2">
    <source>
        <dbReference type="ARBA" id="ARBA00007931"/>
    </source>
</evidence>
<dbReference type="Gene3D" id="3.10.580.10">
    <property type="entry name" value="CBS-domain"/>
    <property type="match status" value="1"/>
</dbReference>
<dbReference type="GO" id="GO:0005886">
    <property type="term" value="C:plasma membrane"/>
    <property type="evidence" value="ECO:0007669"/>
    <property type="project" value="UniProtKB-SubCell"/>
</dbReference>
<feature type="active site" evidence="15">
    <location>
        <position position="69"/>
    </location>
</feature>
<feature type="transmembrane region" description="Helical" evidence="14">
    <location>
        <begin position="20"/>
        <end position="40"/>
    </location>
</feature>
<evidence type="ECO:0000313" key="20">
    <source>
        <dbReference type="Proteomes" id="UP000642488"/>
    </source>
</evidence>
<evidence type="ECO:0000256" key="9">
    <source>
        <dbReference type="ARBA" id="ARBA00022833"/>
    </source>
</evidence>
<dbReference type="InterPro" id="IPR000644">
    <property type="entry name" value="CBS_dom"/>
</dbReference>
<dbReference type="InterPro" id="IPR016483">
    <property type="entry name" value="UCP006404_Pept_M50_CBS"/>
</dbReference>
<protein>
    <recommendedName>
        <fullName evidence="14">Zinc metalloprotease</fullName>
    </recommendedName>
</protein>
<evidence type="ECO:0000256" key="10">
    <source>
        <dbReference type="ARBA" id="ARBA00022989"/>
    </source>
</evidence>
<evidence type="ECO:0000256" key="8">
    <source>
        <dbReference type="ARBA" id="ARBA00022801"/>
    </source>
</evidence>
<dbReference type="GO" id="GO:0046872">
    <property type="term" value="F:metal ion binding"/>
    <property type="evidence" value="ECO:0007669"/>
    <property type="project" value="UniProtKB-UniRule"/>
</dbReference>
<keyword evidence="12 17" id="KW-0129">CBS domain</keyword>
<feature type="transmembrane region" description="Helical" evidence="14">
    <location>
        <begin position="109"/>
        <end position="129"/>
    </location>
</feature>
<feature type="transmembrane region" description="Helical" evidence="14">
    <location>
        <begin position="141"/>
        <end position="161"/>
    </location>
</feature>
<gene>
    <name evidence="19" type="ORF">ILP92_13120</name>
</gene>
<dbReference type="PANTHER" id="PTHR39188">
    <property type="entry name" value="MEMBRANE-ASSOCIATED ZINC METALLOPROTEASE M50B"/>
    <property type="match status" value="1"/>
</dbReference>
<dbReference type="RefSeq" id="WP_198916865.1">
    <property type="nucleotide sequence ID" value="NZ_JAEKPD010000013.1"/>
</dbReference>
<feature type="binding site" evidence="16">
    <location>
        <position position="68"/>
    </location>
    <ligand>
        <name>Zn(2+)</name>
        <dbReference type="ChEBI" id="CHEBI:29105"/>
        <note>catalytic</note>
    </ligand>
</feature>
<dbReference type="PIRSF" id="PIRSF006404">
    <property type="entry name" value="UCP006404_Pept_M50_CBS"/>
    <property type="match status" value="1"/>
</dbReference>
<keyword evidence="4 14" id="KW-0645">Protease</keyword>
<feature type="transmembrane region" description="Helical" evidence="14">
    <location>
        <begin position="79"/>
        <end position="97"/>
    </location>
</feature>
<dbReference type="EMBL" id="JAEKPD010000013">
    <property type="protein sequence ID" value="MBJ3763692.1"/>
    <property type="molecule type" value="Genomic_DNA"/>
</dbReference>
<keyword evidence="8 14" id="KW-0378">Hydrolase</keyword>
<keyword evidence="13 14" id="KW-0472">Membrane</keyword>
<keyword evidence="11 14" id="KW-0482">Metalloprotease</keyword>
<feature type="transmembrane region" description="Helical" evidence="14">
    <location>
        <begin position="46"/>
        <end position="67"/>
    </location>
</feature>
<feature type="domain" description="CBS" evidence="18">
    <location>
        <begin position="253"/>
        <end position="311"/>
    </location>
</feature>
<comment type="cofactor">
    <cofactor evidence="14 16">
        <name>Zn(2+)</name>
        <dbReference type="ChEBI" id="CHEBI:29105"/>
    </cofactor>
    <text evidence="14 16">Binds 1 zinc ion per subunit.</text>
</comment>
<evidence type="ECO:0000256" key="3">
    <source>
        <dbReference type="ARBA" id="ARBA00022475"/>
    </source>
</evidence>
<comment type="similarity">
    <text evidence="2 14">Belongs to the peptidase M50B family.</text>
</comment>
<keyword evidence="7" id="KW-0677">Repeat</keyword>
<keyword evidence="20" id="KW-1185">Reference proteome</keyword>
<keyword evidence="3 14" id="KW-1003">Cell membrane</keyword>
<keyword evidence="9 14" id="KW-0862">Zinc</keyword>
<evidence type="ECO:0000313" key="19">
    <source>
        <dbReference type="EMBL" id="MBJ3763692.1"/>
    </source>
</evidence>
<accession>A0A934IIK2</accession>
<dbReference type="GO" id="GO:0008237">
    <property type="term" value="F:metallopeptidase activity"/>
    <property type="evidence" value="ECO:0007669"/>
    <property type="project" value="UniProtKB-UniRule"/>
</dbReference>
<name>A0A934IIK2_9RHOB</name>
<feature type="binding site" evidence="16">
    <location>
        <position position="167"/>
    </location>
    <ligand>
        <name>Zn(2+)</name>
        <dbReference type="ChEBI" id="CHEBI:29105"/>
        <note>catalytic</note>
    </ligand>
</feature>
<keyword evidence="10 14" id="KW-1133">Transmembrane helix</keyword>
<dbReference type="GO" id="GO:0006508">
    <property type="term" value="P:proteolysis"/>
    <property type="evidence" value="ECO:0007669"/>
    <property type="project" value="UniProtKB-KW"/>
</dbReference>
<dbReference type="Proteomes" id="UP000642488">
    <property type="component" value="Unassembled WGS sequence"/>
</dbReference>
<sequence length="375" mass="40276">MWGSGIRIARLRGFDIRIDASWLLIAALIVWSLSTAYFPAQMPGAAPATLIVVATVAMLGLFASLILHEMAHATVAEHFGLRISGITLFVFGGIAELRSEPTSGASEFWIAIAGPIASLALALAFWFSAQVVALGGGWPTVQLVLGYLAWINMVLALFNLLPAFPMDGGRVLRAWLWARSGDLLGATRRAVGISAGFAYALMALGLFTVFSGAIAAGLWPILIGLFLLATSRATLGRLEAQAALDGRTVADLMTPHPWTTTPDRTLSELVEKVVLEHGASFVPVVEHGVLLGYVDLQIVRKIGREHWAHTTVDDVIESAAPDNTVAPEMDGLELLQKITRTGRRKFLVARGTRLQGVITVTDLMAYLSAFRQVSP</sequence>
<comment type="caution">
    <text evidence="19">The sequence shown here is derived from an EMBL/GenBank/DDBJ whole genome shotgun (WGS) entry which is preliminary data.</text>
</comment>
<evidence type="ECO:0000256" key="17">
    <source>
        <dbReference type="PROSITE-ProRule" id="PRU00703"/>
    </source>
</evidence>
<evidence type="ECO:0000256" key="11">
    <source>
        <dbReference type="ARBA" id="ARBA00023049"/>
    </source>
</evidence>
<evidence type="ECO:0000256" key="6">
    <source>
        <dbReference type="ARBA" id="ARBA00022723"/>
    </source>
</evidence>
<feature type="binding site" evidence="16">
    <location>
        <position position="72"/>
    </location>
    <ligand>
        <name>Zn(2+)</name>
        <dbReference type="ChEBI" id="CHEBI:29105"/>
        <note>catalytic</note>
    </ligand>
</feature>
<dbReference type="InterPro" id="IPR008915">
    <property type="entry name" value="Peptidase_M50"/>
</dbReference>
<dbReference type="Pfam" id="PF00571">
    <property type="entry name" value="CBS"/>
    <property type="match status" value="2"/>
</dbReference>
<evidence type="ECO:0000256" key="12">
    <source>
        <dbReference type="ARBA" id="ARBA00023122"/>
    </source>
</evidence>
<dbReference type="CDD" id="cd06164">
    <property type="entry name" value="S2P-M50_SpoIVFB_CBS"/>
    <property type="match status" value="1"/>
</dbReference>
<feature type="transmembrane region" description="Helical" evidence="14">
    <location>
        <begin position="197"/>
        <end position="228"/>
    </location>
</feature>
<comment type="subcellular location">
    <subcellularLocation>
        <location evidence="1 14">Cell membrane</location>
        <topology evidence="1 14">Multi-pass membrane protein</topology>
    </subcellularLocation>
</comment>
<dbReference type="AlphaFoldDB" id="A0A934IIK2"/>
<dbReference type="InterPro" id="IPR046342">
    <property type="entry name" value="CBS_dom_sf"/>
</dbReference>
<evidence type="ECO:0000259" key="18">
    <source>
        <dbReference type="PROSITE" id="PS51371"/>
    </source>
</evidence>
<keyword evidence="6 14" id="KW-0479">Metal-binding</keyword>
<reference evidence="19" key="1">
    <citation type="submission" date="2020-12" db="EMBL/GenBank/DDBJ databases">
        <title>Bacterial taxonomy.</title>
        <authorList>
            <person name="Pan X."/>
        </authorList>
    </citation>
    <scope>NUCLEOTIDE SEQUENCE</scope>
    <source>
        <strain evidence="19">KCTC 52957</strain>
    </source>
</reference>
<dbReference type="SUPFAM" id="SSF54631">
    <property type="entry name" value="CBS-domain pair"/>
    <property type="match status" value="1"/>
</dbReference>
<evidence type="ECO:0000256" key="4">
    <source>
        <dbReference type="ARBA" id="ARBA00022670"/>
    </source>
</evidence>